<accession>A0A4R6N3G7</accession>
<name>A0A4R6N3G7_9BURK</name>
<reference evidence="2 3" key="1">
    <citation type="submission" date="2019-03" db="EMBL/GenBank/DDBJ databases">
        <title>Genomic Encyclopedia of Type Strains, Phase IV (KMG-IV): sequencing the most valuable type-strain genomes for metagenomic binning, comparative biology and taxonomic classification.</title>
        <authorList>
            <person name="Goeker M."/>
        </authorList>
    </citation>
    <scope>NUCLEOTIDE SEQUENCE [LARGE SCALE GENOMIC DNA]</scope>
    <source>
        <strain evidence="2 3">DSM 25082</strain>
    </source>
</reference>
<evidence type="ECO:0000256" key="1">
    <source>
        <dbReference type="SAM" id="Phobius"/>
    </source>
</evidence>
<dbReference type="RefSeq" id="WP_133603982.1">
    <property type="nucleotide sequence ID" value="NZ_JAUFPJ010000003.1"/>
</dbReference>
<keyword evidence="1" id="KW-0812">Transmembrane</keyword>
<feature type="transmembrane region" description="Helical" evidence="1">
    <location>
        <begin position="18"/>
        <end position="37"/>
    </location>
</feature>
<proteinExistence type="predicted"/>
<dbReference type="EMBL" id="SNXE01000005">
    <property type="protein sequence ID" value="TDP09366.1"/>
    <property type="molecule type" value="Genomic_DNA"/>
</dbReference>
<sequence length="111" mass="12361">MRTNDPFLRHILAAIDRALVWSILAVVLTALVWTAAWERGLGQPVIDGWRVLGLALLGKPIDRLALTLLAMSAALGIAGASLFGGWLFRRWKRRADVDTTRLRGARWESDQ</sequence>
<feature type="transmembrane region" description="Helical" evidence="1">
    <location>
        <begin position="64"/>
        <end position="88"/>
    </location>
</feature>
<gene>
    <name evidence="2" type="ORF">DFR39_105204</name>
</gene>
<dbReference type="Proteomes" id="UP000295357">
    <property type="component" value="Unassembled WGS sequence"/>
</dbReference>
<keyword evidence="1" id="KW-0472">Membrane</keyword>
<keyword evidence="3" id="KW-1185">Reference proteome</keyword>
<dbReference type="AlphaFoldDB" id="A0A4R6N3G7"/>
<evidence type="ECO:0000313" key="2">
    <source>
        <dbReference type="EMBL" id="TDP09366.1"/>
    </source>
</evidence>
<keyword evidence="1" id="KW-1133">Transmembrane helix</keyword>
<organism evidence="2 3">
    <name type="scientific">Roseateles asaccharophilus</name>
    <dbReference type="NCBI Taxonomy" id="582607"/>
    <lineage>
        <taxon>Bacteria</taxon>
        <taxon>Pseudomonadati</taxon>
        <taxon>Pseudomonadota</taxon>
        <taxon>Betaproteobacteria</taxon>
        <taxon>Burkholderiales</taxon>
        <taxon>Sphaerotilaceae</taxon>
        <taxon>Roseateles</taxon>
    </lineage>
</organism>
<protein>
    <submittedName>
        <fullName evidence="2">Uncharacterized protein</fullName>
    </submittedName>
</protein>
<evidence type="ECO:0000313" key="3">
    <source>
        <dbReference type="Proteomes" id="UP000295357"/>
    </source>
</evidence>
<comment type="caution">
    <text evidence="2">The sequence shown here is derived from an EMBL/GenBank/DDBJ whole genome shotgun (WGS) entry which is preliminary data.</text>
</comment>